<dbReference type="eggNOG" id="ENOG5033GI6">
    <property type="taxonomic scope" value="Bacteria"/>
</dbReference>
<dbReference type="HOGENOM" id="CLU_169503_0_0_9"/>
<reference evidence="1 2" key="1">
    <citation type="journal article" date="2015" name="Infect. Genet. Evol.">
        <title>Genomic sequences of six botulinum neurotoxin-producing strains representing three clostridial species illustrate the mobility and diversity of botulinum neurotoxin genes.</title>
        <authorList>
            <person name="Smith T.J."/>
            <person name="Hill K.K."/>
            <person name="Xie G."/>
            <person name="Foley B.T."/>
            <person name="Williamson C.H."/>
            <person name="Foster J.T."/>
            <person name="Johnson S.L."/>
            <person name="Chertkov O."/>
            <person name="Teshima H."/>
            <person name="Gibbons H.S."/>
            <person name="Johnsky L.A."/>
            <person name="Karavis M.A."/>
            <person name="Smith L.A."/>
        </authorList>
    </citation>
    <scope>NUCLEOTIDE SEQUENCE [LARGE SCALE GENOMIC DNA]</scope>
    <source>
        <strain evidence="1">Sullivan</strain>
    </source>
</reference>
<name>A0A0A7FTR7_9CLOT</name>
<dbReference type="EMBL" id="CP006905">
    <property type="protein sequence ID" value="AIY82963.1"/>
    <property type="molecule type" value="Genomic_DNA"/>
</dbReference>
<dbReference type="AlphaFoldDB" id="A0A0A7FTR7"/>
<proteinExistence type="predicted"/>
<keyword evidence="2" id="KW-1185">Reference proteome</keyword>
<sequence length="114" mass="13186">MNPNELMDKLDMCIAALTKGNIQLKTLGLKKAESERVYRIALAKKIFSLKMDKVQVSLIRDLSRGDQEISRLRLERDIANNDYYVCKSSMENIKVEIEILRSKLVWLRNELGIS</sequence>
<evidence type="ECO:0000313" key="2">
    <source>
        <dbReference type="Proteomes" id="UP000030635"/>
    </source>
</evidence>
<evidence type="ECO:0000313" key="1">
    <source>
        <dbReference type="EMBL" id="AIY82963.1"/>
    </source>
</evidence>
<dbReference type="Proteomes" id="UP000030635">
    <property type="component" value="Chromosome"/>
</dbReference>
<dbReference type="RefSeq" id="WP_039315739.1">
    <property type="nucleotide sequence ID" value="NZ_CP006905.1"/>
</dbReference>
<organism evidence="1 2">
    <name type="scientific">Clostridium baratii str. Sullivan</name>
    <dbReference type="NCBI Taxonomy" id="1415775"/>
    <lineage>
        <taxon>Bacteria</taxon>
        <taxon>Bacillati</taxon>
        <taxon>Bacillota</taxon>
        <taxon>Clostridia</taxon>
        <taxon>Eubacteriales</taxon>
        <taxon>Clostridiaceae</taxon>
        <taxon>Clostridium</taxon>
    </lineage>
</organism>
<gene>
    <name evidence="1" type="ORF">U729_2589</name>
</gene>
<dbReference type="OrthoDB" id="1707280at2"/>
<dbReference type="STRING" id="1561.NPD11_443"/>
<protein>
    <submittedName>
        <fullName evidence="1">Uncharacterized protein</fullName>
    </submittedName>
</protein>
<dbReference type="KEGG" id="cbv:U729_2589"/>
<accession>A0A0A7FTR7</accession>